<accession>A0A813ZCC8</accession>
<keyword evidence="2" id="KW-0732">Signal</keyword>
<protein>
    <recommendedName>
        <fullName evidence="3">Alpha/beta hydrolase fold-3 domain-containing protein</fullName>
    </recommendedName>
</protein>
<dbReference type="GO" id="GO:0004771">
    <property type="term" value="F:sterol ester esterase activity"/>
    <property type="evidence" value="ECO:0007669"/>
    <property type="project" value="TreeGrafter"/>
</dbReference>
<dbReference type="Gene3D" id="3.40.50.1820">
    <property type="entry name" value="alpha/beta hydrolase"/>
    <property type="match status" value="1"/>
</dbReference>
<evidence type="ECO:0000313" key="5">
    <source>
        <dbReference type="EMBL" id="CAF3681029.1"/>
    </source>
</evidence>
<comment type="caution">
    <text evidence="4">The sequence shown here is derived from an EMBL/GenBank/DDBJ whole genome shotgun (WGS) entry which is preliminary data.</text>
</comment>
<dbReference type="PANTHER" id="PTHR23025">
    <property type="entry name" value="TRIACYLGLYCEROL LIPASE"/>
    <property type="match status" value="1"/>
</dbReference>
<dbReference type="PANTHER" id="PTHR23025:SF4">
    <property type="entry name" value="ALPHA_BETA HYDROLASE FOLD-3 DOMAIN-CONTAINING PROTEIN"/>
    <property type="match status" value="1"/>
</dbReference>
<sequence>MLMPLMIAALYLSASSNDNKNVIKIKSAFAIFRICFSKEDYTITKPDEYRAMKTFYINNYIDLTYDHVQSMSKRSFIVFIILPLLSGLICFNSIYCYPLPSKFPNPYKYRLISTYFLLSRTFAYYLSYLSSFLMDKDYELGEYYFLRLFYNFLFSCNGLKHRDQLDGLSIKDHTINNYRLRLYDFPRFMHGKQENRTIGFPLIIYLRGGSFILGNLDTHDSIAYNLAKTTRIAVLALDYNLAPEQAYPTQINYCYDFIKQLLLGSYFNPVDRSKILLIGDEVGATMVLSIVQRLQAEDLRIAGQILIYPILQYYNMKLPSHNRYFSENILGLYDQYFLQLMLHAYTNLNVTSSLFMNEHHSRLSRLMKEYSYMNNYVNEDYLPEDYRQQSQNDSKNDNVDRTTIISPSSYNEQLVNEYALLLLSDLSPGLSTDDMLKTMPPTFILTMDHDPFRDDGWILSRRLYLLHCSIHHLNYNLGFRGILQFDGYLRFDLMPVVYLNIVEFITAIGF</sequence>
<dbReference type="OrthoDB" id="408631at2759"/>
<dbReference type="SUPFAM" id="SSF53474">
    <property type="entry name" value="alpha/beta-Hydrolases"/>
    <property type="match status" value="1"/>
</dbReference>
<keyword evidence="1" id="KW-0812">Transmembrane</keyword>
<dbReference type="EMBL" id="CAJOBC010001481">
    <property type="protein sequence ID" value="CAF3681029.1"/>
    <property type="molecule type" value="Genomic_DNA"/>
</dbReference>
<dbReference type="EMBL" id="CAJNOQ010001481">
    <property type="protein sequence ID" value="CAF0898111.1"/>
    <property type="molecule type" value="Genomic_DNA"/>
</dbReference>
<keyword evidence="1" id="KW-0472">Membrane</keyword>
<evidence type="ECO:0000259" key="3">
    <source>
        <dbReference type="Pfam" id="PF07859"/>
    </source>
</evidence>
<evidence type="ECO:0000256" key="1">
    <source>
        <dbReference type="SAM" id="Phobius"/>
    </source>
</evidence>
<feature type="signal peptide" evidence="2">
    <location>
        <begin position="1"/>
        <end position="16"/>
    </location>
</feature>
<dbReference type="GO" id="GO:0005829">
    <property type="term" value="C:cytosol"/>
    <property type="evidence" value="ECO:0007669"/>
    <property type="project" value="TreeGrafter"/>
</dbReference>
<organism evidence="4 6">
    <name type="scientific">Didymodactylos carnosus</name>
    <dbReference type="NCBI Taxonomy" id="1234261"/>
    <lineage>
        <taxon>Eukaryota</taxon>
        <taxon>Metazoa</taxon>
        <taxon>Spiralia</taxon>
        <taxon>Gnathifera</taxon>
        <taxon>Rotifera</taxon>
        <taxon>Eurotatoria</taxon>
        <taxon>Bdelloidea</taxon>
        <taxon>Philodinida</taxon>
        <taxon>Philodinidae</taxon>
        <taxon>Didymodactylos</taxon>
    </lineage>
</organism>
<gene>
    <name evidence="4" type="ORF">GPM918_LOCUS8486</name>
    <name evidence="5" type="ORF">SRO942_LOCUS8486</name>
</gene>
<evidence type="ECO:0000256" key="2">
    <source>
        <dbReference type="SAM" id="SignalP"/>
    </source>
</evidence>
<dbReference type="AlphaFoldDB" id="A0A813ZCC8"/>
<dbReference type="GO" id="GO:0019433">
    <property type="term" value="P:triglyceride catabolic process"/>
    <property type="evidence" value="ECO:0007669"/>
    <property type="project" value="TreeGrafter"/>
</dbReference>
<feature type="transmembrane region" description="Helical" evidence="1">
    <location>
        <begin position="76"/>
        <end position="97"/>
    </location>
</feature>
<feature type="domain" description="Alpha/beta hydrolase fold-3" evidence="3">
    <location>
        <begin position="203"/>
        <end position="328"/>
    </location>
</feature>
<name>A0A813ZCC8_9BILA</name>
<evidence type="ECO:0000313" key="6">
    <source>
        <dbReference type="Proteomes" id="UP000663829"/>
    </source>
</evidence>
<feature type="chain" id="PRO_5035598985" description="Alpha/beta hydrolase fold-3 domain-containing protein" evidence="2">
    <location>
        <begin position="17"/>
        <end position="510"/>
    </location>
</feature>
<dbReference type="InterPro" id="IPR029058">
    <property type="entry name" value="AB_hydrolase_fold"/>
</dbReference>
<feature type="transmembrane region" description="Helical" evidence="1">
    <location>
        <begin position="109"/>
        <end position="126"/>
    </location>
</feature>
<keyword evidence="1" id="KW-1133">Transmembrane helix</keyword>
<evidence type="ECO:0000313" key="4">
    <source>
        <dbReference type="EMBL" id="CAF0898111.1"/>
    </source>
</evidence>
<dbReference type="Pfam" id="PF07859">
    <property type="entry name" value="Abhydrolase_3"/>
    <property type="match status" value="1"/>
</dbReference>
<dbReference type="GO" id="GO:0004806">
    <property type="term" value="F:triacylglycerol lipase activity"/>
    <property type="evidence" value="ECO:0007669"/>
    <property type="project" value="TreeGrafter"/>
</dbReference>
<reference evidence="4" key="1">
    <citation type="submission" date="2021-02" db="EMBL/GenBank/DDBJ databases">
        <authorList>
            <person name="Nowell W R."/>
        </authorList>
    </citation>
    <scope>NUCLEOTIDE SEQUENCE</scope>
</reference>
<proteinExistence type="predicted"/>
<keyword evidence="6" id="KW-1185">Reference proteome</keyword>
<dbReference type="Proteomes" id="UP000663829">
    <property type="component" value="Unassembled WGS sequence"/>
</dbReference>
<dbReference type="Proteomes" id="UP000681722">
    <property type="component" value="Unassembled WGS sequence"/>
</dbReference>
<dbReference type="InterPro" id="IPR013094">
    <property type="entry name" value="AB_hydrolase_3"/>
</dbReference>